<evidence type="ECO:0008006" key="6">
    <source>
        <dbReference type="Google" id="ProtNLM"/>
    </source>
</evidence>
<keyword evidence="3" id="KW-1133">Transmembrane helix</keyword>
<comment type="caution">
    <text evidence="4">The sequence shown here is derived from an EMBL/GenBank/DDBJ whole genome shotgun (WGS) entry which is preliminary data.</text>
</comment>
<keyword evidence="3" id="KW-0812">Transmembrane</keyword>
<feature type="transmembrane region" description="Helical" evidence="3">
    <location>
        <begin position="27"/>
        <end position="47"/>
    </location>
</feature>
<evidence type="ECO:0000256" key="3">
    <source>
        <dbReference type="SAM" id="Phobius"/>
    </source>
</evidence>
<feature type="compositionally biased region" description="Low complexity" evidence="2">
    <location>
        <begin position="394"/>
        <end position="405"/>
    </location>
</feature>
<dbReference type="Proteomes" id="UP001501442">
    <property type="component" value="Unassembled WGS sequence"/>
</dbReference>
<dbReference type="InterPro" id="IPR025519">
    <property type="entry name" value="DUF4407"/>
</dbReference>
<feature type="transmembrane region" description="Helical" evidence="3">
    <location>
        <begin position="54"/>
        <end position="71"/>
    </location>
</feature>
<evidence type="ECO:0000313" key="5">
    <source>
        <dbReference type="Proteomes" id="UP001501442"/>
    </source>
</evidence>
<sequence>MRRFLIWLSGARPEVLARCPTDYGKYEGIGSAVLITSVMAGISMTFALNTALMVALPIAIGFGLAWSLAIMRLDRWLVTSIQRRESAWKNFIPALPRLVLALLFGLVISTPLVLQIFKPEIDVQIVQIQENQANAFNKDQVNGAVGKEITALQGQAQRLQHVISSGGDDPIDPASDPKVVGLTKQRDAQAKTANAQFKDWQCQLYGPCKPVGDGPLAKAKETSYRRAQSDLDDLNNQIEARKRELTATDSNGRQARVAYARSALPGVQRQLQTLQQQQQARQRAYDASNKASKGLLIRLQALDQVAKKNGTLRSAQILLFLFITAIECLPVIVKLLHTFGPPNSYEKILALEEDVLVRVATEKLKKVHLQELSGDVDGDDVSRIWDSGPRSGTVEMPSESPSVSEPLDHAQVRPIPRPPDTWEHRKLWSIRDTPIRGDDSSFVPARPTTPDETVPETGELFPDDPDFPGDERAG</sequence>
<accession>A0ABP8U115</accession>
<protein>
    <recommendedName>
        <fullName evidence="6">DUF4407 domain-containing protein</fullName>
    </recommendedName>
</protein>
<feature type="region of interest" description="Disordered" evidence="2">
    <location>
        <begin position="380"/>
        <end position="474"/>
    </location>
</feature>
<evidence type="ECO:0000313" key="4">
    <source>
        <dbReference type="EMBL" id="GAA4620079.1"/>
    </source>
</evidence>
<keyword evidence="1" id="KW-0175">Coiled coil</keyword>
<feature type="coiled-coil region" evidence="1">
    <location>
        <begin position="217"/>
        <end position="251"/>
    </location>
</feature>
<dbReference type="Pfam" id="PF14362">
    <property type="entry name" value="DUF4407"/>
    <property type="match status" value="1"/>
</dbReference>
<name>A0ABP8U115_9ACTN</name>
<keyword evidence="5" id="KW-1185">Reference proteome</keyword>
<gene>
    <name evidence="4" type="ORF">GCM10023196_002640</name>
</gene>
<dbReference type="EMBL" id="BAABHK010000001">
    <property type="protein sequence ID" value="GAA4620079.1"/>
    <property type="molecule type" value="Genomic_DNA"/>
</dbReference>
<feature type="transmembrane region" description="Helical" evidence="3">
    <location>
        <begin position="91"/>
        <end position="114"/>
    </location>
</feature>
<organism evidence="4 5">
    <name type="scientific">Actinoallomurus vinaceus</name>
    <dbReference type="NCBI Taxonomy" id="1080074"/>
    <lineage>
        <taxon>Bacteria</taxon>
        <taxon>Bacillati</taxon>
        <taxon>Actinomycetota</taxon>
        <taxon>Actinomycetes</taxon>
        <taxon>Streptosporangiales</taxon>
        <taxon>Thermomonosporaceae</taxon>
        <taxon>Actinoallomurus</taxon>
    </lineage>
</organism>
<keyword evidence="3" id="KW-0472">Membrane</keyword>
<proteinExistence type="predicted"/>
<reference evidence="5" key="1">
    <citation type="journal article" date="2019" name="Int. J. Syst. Evol. Microbiol.">
        <title>The Global Catalogue of Microorganisms (GCM) 10K type strain sequencing project: providing services to taxonomists for standard genome sequencing and annotation.</title>
        <authorList>
            <consortium name="The Broad Institute Genomics Platform"/>
            <consortium name="The Broad Institute Genome Sequencing Center for Infectious Disease"/>
            <person name="Wu L."/>
            <person name="Ma J."/>
        </authorList>
    </citation>
    <scope>NUCLEOTIDE SEQUENCE [LARGE SCALE GENOMIC DNA]</scope>
    <source>
        <strain evidence="5">JCM 17939</strain>
    </source>
</reference>
<evidence type="ECO:0000256" key="2">
    <source>
        <dbReference type="SAM" id="MobiDB-lite"/>
    </source>
</evidence>
<evidence type="ECO:0000256" key="1">
    <source>
        <dbReference type="SAM" id="Coils"/>
    </source>
</evidence>